<evidence type="ECO:0000313" key="3">
    <source>
        <dbReference type="Proteomes" id="UP000256345"/>
    </source>
</evidence>
<organism evidence="2 3">
    <name type="scientific">Archangium gephyra</name>
    <dbReference type="NCBI Taxonomy" id="48"/>
    <lineage>
        <taxon>Bacteria</taxon>
        <taxon>Pseudomonadati</taxon>
        <taxon>Myxococcota</taxon>
        <taxon>Myxococcia</taxon>
        <taxon>Myxococcales</taxon>
        <taxon>Cystobacterineae</taxon>
        <taxon>Archangiaceae</taxon>
        <taxon>Archangium</taxon>
    </lineage>
</organism>
<feature type="region of interest" description="Disordered" evidence="1">
    <location>
        <begin position="72"/>
        <end position="94"/>
    </location>
</feature>
<sequence length="94" mass="10278">MKDSKGGTLQSSRIEDTVPAMESWSQDGGEMMELTLGYFQVEGAKLDDGCEDGFSLSRRSVLTEKLLPARWTPAPRKRARQGLAPDSSFASLPV</sequence>
<name>A0ABX9JL71_9BACT</name>
<proteinExistence type="predicted"/>
<reference evidence="2 3" key="1">
    <citation type="submission" date="2018-08" db="EMBL/GenBank/DDBJ databases">
        <title>Genomic Encyclopedia of Archaeal and Bacterial Type Strains, Phase II (KMG-II): from individual species to whole genera.</title>
        <authorList>
            <person name="Goeker M."/>
        </authorList>
    </citation>
    <scope>NUCLEOTIDE SEQUENCE [LARGE SCALE GENOMIC DNA]</scope>
    <source>
        <strain evidence="2 3">DSM 2261</strain>
    </source>
</reference>
<keyword evidence="3" id="KW-1185">Reference proteome</keyword>
<dbReference type="Proteomes" id="UP000256345">
    <property type="component" value="Unassembled WGS sequence"/>
</dbReference>
<gene>
    <name evidence="2" type="ORF">ATI61_12215</name>
</gene>
<evidence type="ECO:0000313" key="2">
    <source>
        <dbReference type="EMBL" id="REG20315.1"/>
    </source>
</evidence>
<dbReference type="EMBL" id="QUMU01000022">
    <property type="protein sequence ID" value="REG20315.1"/>
    <property type="molecule type" value="Genomic_DNA"/>
</dbReference>
<comment type="caution">
    <text evidence="2">The sequence shown here is derived from an EMBL/GenBank/DDBJ whole genome shotgun (WGS) entry which is preliminary data.</text>
</comment>
<feature type="region of interest" description="Disordered" evidence="1">
    <location>
        <begin position="1"/>
        <end position="23"/>
    </location>
</feature>
<evidence type="ECO:0000256" key="1">
    <source>
        <dbReference type="SAM" id="MobiDB-lite"/>
    </source>
</evidence>
<protein>
    <submittedName>
        <fullName evidence="2">Uncharacterized protein</fullName>
    </submittedName>
</protein>
<accession>A0ABX9JL71</accession>